<dbReference type="AlphaFoldDB" id="A0A917Y3D3"/>
<sequence>MDDDKRNIQPAPHRGGEDRYRKRHDEEFAEEFAMDDADARHDDDVISTYGWIGIVLSLLSFLVWPVFFGAVGIILGFVSRSKGADTLGNIAIGIGALSIILRIFM</sequence>
<reference evidence="3" key="1">
    <citation type="journal article" date="2014" name="Int. J. Syst. Evol. Microbiol.">
        <title>Complete genome sequence of Corynebacterium casei LMG S-19264T (=DSM 44701T), isolated from a smear-ripened cheese.</title>
        <authorList>
            <consortium name="US DOE Joint Genome Institute (JGI-PGF)"/>
            <person name="Walter F."/>
            <person name="Albersmeier A."/>
            <person name="Kalinowski J."/>
            <person name="Ruckert C."/>
        </authorList>
    </citation>
    <scope>NUCLEOTIDE SEQUENCE</scope>
    <source>
        <strain evidence="3">JCM 17251</strain>
    </source>
</reference>
<reference evidence="3" key="2">
    <citation type="submission" date="2020-09" db="EMBL/GenBank/DDBJ databases">
        <authorList>
            <person name="Sun Q."/>
            <person name="Ohkuma M."/>
        </authorList>
    </citation>
    <scope>NUCLEOTIDE SEQUENCE</scope>
    <source>
        <strain evidence="3">JCM 17251</strain>
    </source>
</reference>
<feature type="region of interest" description="Disordered" evidence="1">
    <location>
        <begin position="1"/>
        <end position="21"/>
    </location>
</feature>
<dbReference type="Proteomes" id="UP000624041">
    <property type="component" value="Unassembled WGS sequence"/>
</dbReference>
<dbReference type="EMBL" id="BMOS01000043">
    <property type="protein sequence ID" value="GGN66114.1"/>
    <property type="molecule type" value="Genomic_DNA"/>
</dbReference>
<feature type="transmembrane region" description="Helical" evidence="2">
    <location>
        <begin position="49"/>
        <end position="75"/>
    </location>
</feature>
<dbReference type="PANTHER" id="PTHR40040">
    <property type="entry name" value="SMALL HYDROPHOBIC PROTEIN-RELATED"/>
    <property type="match status" value="1"/>
</dbReference>
<keyword evidence="4" id="KW-1185">Reference proteome</keyword>
<proteinExistence type="predicted"/>
<evidence type="ECO:0008006" key="5">
    <source>
        <dbReference type="Google" id="ProtNLM"/>
    </source>
</evidence>
<dbReference type="PANTHER" id="PTHR40040:SF1">
    <property type="entry name" value="MEMBRANE PROTEIN"/>
    <property type="match status" value="1"/>
</dbReference>
<keyword evidence="2" id="KW-1133">Transmembrane helix</keyword>
<comment type="caution">
    <text evidence="3">The sequence shown here is derived from an EMBL/GenBank/DDBJ whole genome shotgun (WGS) entry which is preliminary data.</text>
</comment>
<keyword evidence="2" id="KW-0472">Membrane</keyword>
<protein>
    <recommendedName>
        <fullName evidence="5">DUF4190 domain-containing protein</fullName>
    </recommendedName>
</protein>
<evidence type="ECO:0000313" key="4">
    <source>
        <dbReference type="Proteomes" id="UP000624041"/>
    </source>
</evidence>
<evidence type="ECO:0000313" key="3">
    <source>
        <dbReference type="EMBL" id="GGN66114.1"/>
    </source>
</evidence>
<keyword evidence="2" id="KW-0812">Transmembrane</keyword>
<organism evidence="3 4">
    <name type="scientific">Oceanobacillus indicireducens</name>
    <dbReference type="NCBI Taxonomy" id="1004261"/>
    <lineage>
        <taxon>Bacteria</taxon>
        <taxon>Bacillati</taxon>
        <taxon>Bacillota</taxon>
        <taxon>Bacilli</taxon>
        <taxon>Bacillales</taxon>
        <taxon>Bacillaceae</taxon>
        <taxon>Oceanobacillus</taxon>
    </lineage>
</organism>
<evidence type="ECO:0000256" key="1">
    <source>
        <dbReference type="SAM" id="MobiDB-lite"/>
    </source>
</evidence>
<evidence type="ECO:0000256" key="2">
    <source>
        <dbReference type="SAM" id="Phobius"/>
    </source>
</evidence>
<dbReference type="RefSeq" id="WP_156856798.1">
    <property type="nucleotide sequence ID" value="NZ_BMOS01000043.1"/>
</dbReference>
<name>A0A917Y3D3_9BACI</name>
<gene>
    <name evidence="3" type="ORF">GCM10007971_35680</name>
</gene>
<dbReference type="InterPro" id="IPR055338">
    <property type="entry name" value="YqfX-like"/>
</dbReference>
<feature type="transmembrane region" description="Helical" evidence="2">
    <location>
        <begin position="87"/>
        <end position="104"/>
    </location>
</feature>
<accession>A0A917Y3D3</accession>